<comment type="caution">
    <text evidence="1">The sequence shown here is derived from an EMBL/GenBank/DDBJ whole genome shotgun (WGS) entry which is preliminary data.</text>
</comment>
<keyword evidence="2" id="KW-1185">Reference proteome</keyword>
<reference evidence="1" key="1">
    <citation type="submission" date="2021-05" db="EMBL/GenBank/DDBJ databases">
        <authorList>
            <person name="Pan Q."/>
            <person name="Jouanno E."/>
            <person name="Zahm M."/>
            <person name="Klopp C."/>
            <person name="Cabau C."/>
            <person name="Louis A."/>
            <person name="Berthelot C."/>
            <person name="Parey E."/>
            <person name="Roest Crollius H."/>
            <person name="Montfort J."/>
            <person name="Robinson-Rechavi M."/>
            <person name="Bouchez O."/>
            <person name="Lampietro C."/>
            <person name="Lopez Roques C."/>
            <person name="Donnadieu C."/>
            <person name="Postlethwait J."/>
            <person name="Bobe J."/>
            <person name="Dillon D."/>
            <person name="Chandos A."/>
            <person name="von Hippel F."/>
            <person name="Guiguen Y."/>
        </authorList>
    </citation>
    <scope>NUCLEOTIDE SEQUENCE</scope>
    <source>
        <strain evidence="1">YG-Jan2019</strain>
    </source>
</reference>
<dbReference type="Proteomes" id="UP001157502">
    <property type="component" value="Chromosome 14"/>
</dbReference>
<sequence length="77" mass="8299">MVFMLSFCPWSAFCVVSCIFMFVLVSMATGLGPGARTAVSYAAITHLAPVYNQDSNLHSPVYLPDLATPVFARSVPL</sequence>
<protein>
    <submittedName>
        <fullName evidence="1">Uncharacterized protein</fullName>
    </submittedName>
</protein>
<dbReference type="EMBL" id="CM055741">
    <property type="protein sequence ID" value="KAJ8002269.1"/>
    <property type="molecule type" value="Genomic_DNA"/>
</dbReference>
<gene>
    <name evidence="1" type="ORF">DPEC_G00178140</name>
</gene>
<proteinExistence type="predicted"/>
<accession>A0ACC2GF22</accession>
<organism evidence="1 2">
    <name type="scientific">Dallia pectoralis</name>
    <name type="common">Alaska blackfish</name>
    <dbReference type="NCBI Taxonomy" id="75939"/>
    <lineage>
        <taxon>Eukaryota</taxon>
        <taxon>Metazoa</taxon>
        <taxon>Chordata</taxon>
        <taxon>Craniata</taxon>
        <taxon>Vertebrata</taxon>
        <taxon>Euteleostomi</taxon>
        <taxon>Actinopterygii</taxon>
        <taxon>Neopterygii</taxon>
        <taxon>Teleostei</taxon>
        <taxon>Protacanthopterygii</taxon>
        <taxon>Esociformes</taxon>
        <taxon>Umbridae</taxon>
        <taxon>Dallia</taxon>
    </lineage>
</organism>
<evidence type="ECO:0000313" key="2">
    <source>
        <dbReference type="Proteomes" id="UP001157502"/>
    </source>
</evidence>
<name>A0ACC2GF22_DALPE</name>
<evidence type="ECO:0000313" key="1">
    <source>
        <dbReference type="EMBL" id="KAJ8002269.1"/>
    </source>
</evidence>